<proteinExistence type="predicted"/>
<feature type="domain" description="Transcobalamin-like C-terminal" evidence="3">
    <location>
        <begin position="110"/>
        <end position="159"/>
    </location>
</feature>
<dbReference type="InterPro" id="IPR027954">
    <property type="entry name" value="Transcobalamin-like_C"/>
</dbReference>
<keyword evidence="2" id="KW-0732">Signal</keyword>
<dbReference type="Proteomes" id="UP001166286">
    <property type="component" value="Unassembled WGS sequence"/>
</dbReference>
<evidence type="ECO:0000256" key="1">
    <source>
        <dbReference type="SAM" id="MobiDB-lite"/>
    </source>
</evidence>
<dbReference type="Pfam" id="PF14478">
    <property type="entry name" value="DUF4430"/>
    <property type="match status" value="1"/>
</dbReference>
<comment type="caution">
    <text evidence="4">The sequence shown here is derived from an EMBL/GenBank/DDBJ whole genome shotgun (WGS) entry which is preliminary data.</text>
</comment>
<evidence type="ECO:0000313" key="4">
    <source>
        <dbReference type="EMBL" id="KAK0507336.1"/>
    </source>
</evidence>
<gene>
    <name evidence="4" type="ORF">JMJ35_010374</name>
</gene>
<organism evidence="4 5">
    <name type="scientific">Cladonia borealis</name>
    <dbReference type="NCBI Taxonomy" id="184061"/>
    <lineage>
        <taxon>Eukaryota</taxon>
        <taxon>Fungi</taxon>
        <taxon>Dikarya</taxon>
        <taxon>Ascomycota</taxon>
        <taxon>Pezizomycotina</taxon>
        <taxon>Lecanoromycetes</taxon>
        <taxon>OSLEUM clade</taxon>
        <taxon>Lecanoromycetidae</taxon>
        <taxon>Lecanorales</taxon>
        <taxon>Lecanorineae</taxon>
        <taxon>Cladoniaceae</taxon>
        <taxon>Cladonia</taxon>
    </lineage>
</organism>
<name>A0AA39QSZ9_9LECA</name>
<dbReference type="AlphaFoldDB" id="A0AA39QSZ9"/>
<feature type="region of interest" description="Disordered" evidence="1">
    <location>
        <begin position="63"/>
        <end position="85"/>
    </location>
</feature>
<sequence>MLSLTTFLTTTTLLISLTHAIPKPAPVPAPSVPASEYSLINLRIEGSTTTIYEGPLLSGPRNVTTPSGGTHLCDGTNNGANPTPGNTPTDALATASQFFRFPFDGTFDSQFDDFFITSIGPDTETATEFWGLLVNYQFTPVGGCQYEVKAGDKVLWAYNAFNLAHFLEVTPSEVVVKKGKSQTVKVIDGSTGSPVQGASIDGVTTDANGDAVLTFGKKGFFEYKATAPDSLRSNALYVTVV</sequence>
<evidence type="ECO:0000313" key="5">
    <source>
        <dbReference type="Proteomes" id="UP001166286"/>
    </source>
</evidence>
<protein>
    <recommendedName>
        <fullName evidence="3">Transcobalamin-like C-terminal domain-containing protein</fullName>
    </recommendedName>
</protein>
<evidence type="ECO:0000256" key="2">
    <source>
        <dbReference type="SAM" id="SignalP"/>
    </source>
</evidence>
<evidence type="ECO:0000259" key="3">
    <source>
        <dbReference type="Pfam" id="PF14478"/>
    </source>
</evidence>
<reference evidence="4" key="1">
    <citation type="submission" date="2023-03" db="EMBL/GenBank/DDBJ databases">
        <title>Complete genome of Cladonia borealis.</title>
        <authorList>
            <person name="Park H."/>
        </authorList>
    </citation>
    <scope>NUCLEOTIDE SEQUENCE</scope>
    <source>
        <strain evidence="4">ANT050790</strain>
    </source>
</reference>
<dbReference type="EMBL" id="JAFEKC020000024">
    <property type="protein sequence ID" value="KAK0507336.1"/>
    <property type="molecule type" value="Genomic_DNA"/>
</dbReference>
<dbReference type="Gene3D" id="2.170.130.30">
    <property type="match status" value="1"/>
</dbReference>
<feature type="chain" id="PRO_5041243820" description="Transcobalamin-like C-terminal domain-containing protein" evidence="2">
    <location>
        <begin position="21"/>
        <end position="241"/>
    </location>
</feature>
<feature type="signal peptide" evidence="2">
    <location>
        <begin position="1"/>
        <end position="20"/>
    </location>
</feature>
<feature type="compositionally biased region" description="Low complexity" evidence="1">
    <location>
        <begin position="75"/>
        <end position="85"/>
    </location>
</feature>
<accession>A0AA39QSZ9</accession>
<keyword evidence="5" id="KW-1185">Reference proteome</keyword>